<evidence type="ECO:0000313" key="2">
    <source>
        <dbReference type="Proteomes" id="UP000199213"/>
    </source>
</evidence>
<gene>
    <name evidence="1" type="ORF">SAMN04487820_108200</name>
</gene>
<dbReference type="Proteomes" id="UP000199213">
    <property type="component" value="Unassembled WGS sequence"/>
</dbReference>
<evidence type="ECO:0000313" key="1">
    <source>
        <dbReference type="EMBL" id="SDK48428.1"/>
    </source>
</evidence>
<organism evidence="1 2">
    <name type="scientific">Actinopolyspora mzabensis</name>
    <dbReference type="NCBI Taxonomy" id="995066"/>
    <lineage>
        <taxon>Bacteria</taxon>
        <taxon>Bacillati</taxon>
        <taxon>Actinomycetota</taxon>
        <taxon>Actinomycetes</taxon>
        <taxon>Actinopolysporales</taxon>
        <taxon>Actinopolysporaceae</taxon>
        <taxon>Actinopolyspora</taxon>
    </lineage>
</organism>
<proteinExistence type="predicted"/>
<name>A0A1G9C9R7_ACTMZ</name>
<evidence type="ECO:0008006" key="3">
    <source>
        <dbReference type="Google" id="ProtNLM"/>
    </source>
</evidence>
<sequence>MNERVPYAARMANYLLVIGDRQALDWVLRQQRMAFPDFKRAEVRALAPGDRLYLYTTRGCFGNPTRDRGRVVTTGEVRSTVAELDEPVELGGRSYPVGCELRITELPAWPGGVELSPIVGELELFDGMTKSWSIRLRRPLVGLSARDAGLLDRYLAEHDRYPLDEMIDGYRPRRRASRG</sequence>
<dbReference type="Gene3D" id="3.10.590.10">
    <property type="entry name" value="ph1033 like domains"/>
    <property type="match status" value="1"/>
</dbReference>
<reference evidence="2" key="1">
    <citation type="submission" date="2016-10" db="EMBL/GenBank/DDBJ databases">
        <authorList>
            <person name="Varghese N."/>
            <person name="Submissions S."/>
        </authorList>
    </citation>
    <scope>NUCLEOTIDE SEQUENCE [LARGE SCALE GENOMIC DNA]</scope>
    <source>
        <strain evidence="2">DSM 45460</strain>
    </source>
</reference>
<protein>
    <recommendedName>
        <fullName evidence="3">EVE domain-containing protein</fullName>
    </recommendedName>
</protein>
<dbReference type="AlphaFoldDB" id="A0A1G9C9R7"/>
<dbReference type="EMBL" id="FNFM01000008">
    <property type="protein sequence ID" value="SDK48428.1"/>
    <property type="molecule type" value="Genomic_DNA"/>
</dbReference>
<accession>A0A1G9C9R7</accession>
<keyword evidence="2" id="KW-1185">Reference proteome</keyword>